<dbReference type="InterPro" id="IPR003399">
    <property type="entry name" value="Mce/MlaD"/>
</dbReference>
<dbReference type="Pfam" id="PF02470">
    <property type="entry name" value="MlaD"/>
    <property type="match status" value="1"/>
</dbReference>
<proteinExistence type="predicted"/>
<feature type="coiled-coil region" evidence="1">
    <location>
        <begin position="198"/>
        <end position="225"/>
    </location>
</feature>
<evidence type="ECO:0000256" key="1">
    <source>
        <dbReference type="SAM" id="Coils"/>
    </source>
</evidence>
<comment type="caution">
    <text evidence="4">The sequence shown here is derived from an EMBL/GenBank/DDBJ whole genome shotgun (WGS) entry which is preliminary data.</text>
</comment>
<evidence type="ECO:0000256" key="2">
    <source>
        <dbReference type="SAM" id="Phobius"/>
    </source>
</evidence>
<keyword evidence="2" id="KW-0812">Transmembrane</keyword>
<organism evidence="4 5">
    <name type="scientific">Alloprevotella tannerae</name>
    <dbReference type="NCBI Taxonomy" id="76122"/>
    <lineage>
        <taxon>Bacteria</taxon>
        <taxon>Pseudomonadati</taxon>
        <taxon>Bacteroidota</taxon>
        <taxon>Bacteroidia</taxon>
        <taxon>Bacteroidales</taxon>
        <taxon>Prevotellaceae</taxon>
        <taxon>Alloprevotella</taxon>
    </lineage>
</organism>
<keyword evidence="1" id="KW-0175">Coiled coil</keyword>
<dbReference type="PANTHER" id="PTHR33371:SF4">
    <property type="entry name" value="INTERMEMBRANE PHOSPHOLIPID TRANSPORT SYSTEM BINDING PROTEIN MLAD"/>
    <property type="match status" value="1"/>
</dbReference>
<feature type="domain" description="Mce/MlaD" evidence="3">
    <location>
        <begin position="37"/>
        <end position="104"/>
    </location>
</feature>
<keyword evidence="2" id="KW-0472">Membrane</keyword>
<dbReference type="InterPro" id="IPR052336">
    <property type="entry name" value="MlaD_Phospholipid_Transporter"/>
</dbReference>
<evidence type="ECO:0000313" key="4">
    <source>
        <dbReference type="EMBL" id="MBF0970584.1"/>
    </source>
</evidence>
<evidence type="ECO:0000313" key="5">
    <source>
        <dbReference type="Proteomes" id="UP000704068"/>
    </source>
</evidence>
<reference evidence="4" key="1">
    <citation type="submission" date="2020-04" db="EMBL/GenBank/DDBJ databases">
        <title>Deep metagenomics examines the oral microbiome during advanced dental caries in children, revealing novel taxa and co-occurrences with host molecules.</title>
        <authorList>
            <person name="Baker J.L."/>
            <person name="Morton J.T."/>
            <person name="Dinis M."/>
            <person name="Alvarez R."/>
            <person name="Tran N.C."/>
            <person name="Knight R."/>
            <person name="Edlund A."/>
        </authorList>
    </citation>
    <scope>NUCLEOTIDE SEQUENCE</scope>
    <source>
        <strain evidence="4">JCVI_34_bin.1</strain>
    </source>
</reference>
<dbReference type="PANTHER" id="PTHR33371">
    <property type="entry name" value="INTERMEMBRANE PHOSPHOLIPID TRANSPORT SYSTEM BINDING PROTEIN MLAD-RELATED"/>
    <property type="match status" value="1"/>
</dbReference>
<gene>
    <name evidence="4" type="ORF">HXK21_06030</name>
</gene>
<accession>A0A929RXY0</accession>
<evidence type="ECO:0000259" key="3">
    <source>
        <dbReference type="Pfam" id="PF02470"/>
    </source>
</evidence>
<dbReference type="RefSeq" id="WP_303764106.1">
    <property type="nucleotide sequence ID" value="NZ_JABZGR010000016.1"/>
</dbReference>
<feature type="transmembrane region" description="Helical" evidence="2">
    <location>
        <begin position="12"/>
        <end position="28"/>
    </location>
</feature>
<protein>
    <submittedName>
        <fullName evidence="4">MCE family protein</fullName>
    </submittedName>
</protein>
<dbReference type="Proteomes" id="UP000704068">
    <property type="component" value="Unassembled WGS sequence"/>
</dbReference>
<keyword evidence="2" id="KW-1133">Transmembrane helix</keyword>
<name>A0A929RXY0_9BACT</name>
<sequence length="308" mass="33919">MKIFTREVKIALSAIVAIVLVYLLINFMKGVNVFKSSNTYYVRFDNIAGLAVSNAVYANGYPVGIVRGIQYDYGNHERVVVAIELDKEMHMPRGTKAELVTSLMGGVTMSLILGPNPTDNLTQGDTISGGLHEGAVEKVEALMPTIMDMLPKLDSIVTNMARLSADPALAQTLRNTAEITNNLRRTSAKLDAMVGRDLPQMMQNLNKTSSNVERLSNNLAAINLQETMNEVNASLAEVKQFSANINAMTNDLNSKLNSRDNTFGLLLNDRKLYDNLNHTVSSADSLLINVKAHPKRYVHFSIFGKKDK</sequence>
<dbReference type="AlphaFoldDB" id="A0A929RXY0"/>
<dbReference type="EMBL" id="JABZGR010000016">
    <property type="protein sequence ID" value="MBF0970584.1"/>
    <property type="molecule type" value="Genomic_DNA"/>
</dbReference>